<evidence type="ECO:0000313" key="2">
    <source>
        <dbReference type="Proteomes" id="UP000243978"/>
    </source>
</evidence>
<organism evidence="1 2">
    <name type="scientific">Litoreibacter ponti</name>
    <dbReference type="NCBI Taxonomy" id="1510457"/>
    <lineage>
        <taxon>Bacteria</taxon>
        <taxon>Pseudomonadati</taxon>
        <taxon>Pseudomonadota</taxon>
        <taxon>Alphaproteobacteria</taxon>
        <taxon>Rhodobacterales</taxon>
        <taxon>Roseobacteraceae</taxon>
        <taxon>Litoreibacter</taxon>
    </lineage>
</organism>
<dbReference type="AlphaFoldDB" id="A0A2T6BDD0"/>
<proteinExistence type="predicted"/>
<dbReference type="EMBL" id="QBKS01000002">
    <property type="protein sequence ID" value="PTX54054.1"/>
    <property type="molecule type" value="Genomic_DNA"/>
</dbReference>
<sequence length="533" mass="59941">MRVLPIAWEHFFALSESNPRQNDAIQLHLLRIALSSSLKRHTGRRVNLSAIRSATNRIYASFEFQAAAYAAFTARSNADVLSAKDPPEAVRAAADAVKSATDALFFHSTVFSSKEDQPNSDAGKLREHAQDIAAVQHFYEAVRIECSALQEDTRISKVPLWPAGSNPLKTIWTEFKDKLLRDGKIRTNSSQEKKIDWSFWIDWYESALDGTEHRWEMLTDVALMEEEYWTGSSSEAMKKIADIVAQHKQISKATEGKLEVFRATLFDFSYDHAEAVMRAVPLDRDWKHLNDPDLLRAFLEDAEDLREDLELFCEAMHSEGSAMQGAGVVRTYCIAILTELSRAADRQTLRVGKLVQYGRMIENARLDPSAQAEFGLLAPALQDNGQAILNLMRNHFARTLSRFAELRDIGIEEDASRWEVLQGFRDLVSTVRMGDGADRPALAQEDAAVLEDILDSVDRQMRALDATHEEGAIASLQRDINFELAKLGATIAIYRERAVSAEGQTGKVVDVTLKWQKRGLGLWAIVESLRKLF</sequence>
<keyword evidence="2" id="KW-1185">Reference proteome</keyword>
<protein>
    <submittedName>
        <fullName evidence="1">Uncharacterized protein</fullName>
    </submittedName>
</protein>
<evidence type="ECO:0000313" key="1">
    <source>
        <dbReference type="EMBL" id="PTX54054.1"/>
    </source>
</evidence>
<dbReference type="Proteomes" id="UP000243978">
    <property type="component" value="Unassembled WGS sequence"/>
</dbReference>
<reference evidence="1 2" key="1">
    <citation type="submission" date="2018-04" db="EMBL/GenBank/DDBJ databases">
        <title>Genomic Encyclopedia of Archaeal and Bacterial Type Strains, Phase II (KMG-II): from individual species to whole genera.</title>
        <authorList>
            <person name="Goeker M."/>
        </authorList>
    </citation>
    <scope>NUCLEOTIDE SEQUENCE [LARGE SCALE GENOMIC DNA]</scope>
    <source>
        <strain evidence="1 2">DSM 100977</strain>
    </source>
</reference>
<name>A0A2T6BDD0_9RHOB</name>
<gene>
    <name evidence="1" type="ORF">C8N43_2859</name>
</gene>
<comment type="caution">
    <text evidence="1">The sequence shown here is derived from an EMBL/GenBank/DDBJ whole genome shotgun (WGS) entry which is preliminary data.</text>
</comment>
<accession>A0A2T6BDD0</accession>